<organism evidence="2 3">
    <name type="scientific">Drosophila gunungcola</name>
    <name type="common">fruit fly</name>
    <dbReference type="NCBI Taxonomy" id="103775"/>
    <lineage>
        <taxon>Eukaryota</taxon>
        <taxon>Metazoa</taxon>
        <taxon>Ecdysozoa</taxon>
        <taxon>Arthropoda</taxon>
        <taxon>Hexapoda</taxon>
        <taxon>Insecta</taxon>
        <taxon>Pterygota</taxon>
        <taxon>Neoptera</taxon>
        <taxon>Endopterygota</taxon>
        <taxon>Diptera</taxon>
        <taxon>Brachycera</taxon>
        <taxon>Muscomorpha</taxon>
        <taxon>Ephydroidea</taxon>
        <taxon>Drosophilidae</taxon>
        <taxon>Drosophila</taxon>
        <taxon>Sophophora</taxon>
    </lineage>
</organism>
<dbReference type="AlphaFoldDB" id="A0A9P9YFZ9"/>
<evidence type="ECO:0000313" key="2">
    <source>
        <dbReference type="EMBL" id="KAI8036000.1"/>
    </source>
</evidence>
<dbReference type="Proteomes" id="UP001059596">
    <property type="component" value="Unassembled WGS sequence"/>
</dbReference>
<gene>
    <name evidence="2" type="ORF">M5D96_011216</name>
</gene>
<dbReference type="EMBL" id="JAMKOV010000025">
    <property type="protein sequence ID" value="KAI8036000.1"/>
    <property type="molecule type" value="Genomic_DNA"/>
</dbReference>
<feature type="non-terminal residue" evidence="2">
    <location>
        <position position="1"/>
    </location>
</feature>
<reference evidence="2" key="1">
    <citation type="journal article" date="2023" name="Genome Biol. Evol.">
        <title>Long-read-based Genome Assembly of Drosophila gunungcola Reveals Fewer Chemosensory Genes in Flower-breeding Species.</title>
        <authorList>
            <person name="Negi A."/>
            <person name="Liao B.Y."/>
            <person name="Yeh S.D."/>
        </authorList>
    </citation>
    <scope>NUCLEOTIDE SEQUENCE</scope>
    <source>
        <strain evidence="2">Sukarami</strain>
    </source>
</reference>
<protein>
    <submittedName>
        <fullName evidence="2">Uncharacterized protein</fullName>
    </submittedName>
</protein>
<accession>A0A9P9YFZ9</accession>
<evidence type="ECO:0000313" key="3">
    <source>
        <dbReference type="Proteomes" id="UP001059596"/>
    </source>
</evidence>
<comment type="caution">
    <text evidence="2">The sequence shown here is derived from an EMBL/GenBank/DDBJ whole genome shotgun (WGS) entry which is preliminary data.</text>
</comment>
<name>A0A9P9YFZ9_9MUSC</name>
<keyword evidence="3" id="KW-1185">Reference proteome</keyword>
<proteinExistence type="predicted"/>
<evidence type="ECO:0000256" key="1">
    <source>
        <dbReference type="SAM" id="MobiDB-lite"/>
    </source>
</evidence>
<feature type="region of interest" description="Disordered" evidence="1">
    <location>
        <begin position="1"/>
        <end position="62"/>
    </location>
</feature>
<sequence length="89" mass="9263">MPSAVVASAPFHPSPRTGDCDREQRSPRATSPLAPLEGKQSSAAAAASNQPPRPARGIGIKKGALKKSKLNIVSPAILDSSDISEFKDK</sequence>